<name>A0A1G2QD60_9BACT</name>
<proteinExistence type="inferred from homology"/>
<dbReference type="AlphaFoldDB" id="A0A1G2QD60"/>
<evidence type="ECO:0000256" key="1">
    <source>
        <dbReference type="RuleBase" id="RU003513"/>
    </source>
</evidence>
<protein>
    <submittedName>
        <fullName evidence="3">UDP-N-acetylglucosamine 2-epimerase</fullName>
    </submittedName>
</protein>
<sequence>MNFFNPFYSLPRRLAVIVGTRPNFVKAAPFLREAKNHPRFDYTVIHTGQHFDQNMSEVFFAELGIPRPDVFLNPGGEKHTEKIALMFDQMKDVFKQHKFAGAIVFGDVNSTLAGALAAIKHNVRLAHIEAGLRSHDRRMPEEINRVIVDHLAHLHFVTEQSGVENLRREGVKERKIHLVGNIMIESLELYRNKIEASPILAQLQLKPKGYILVTIHRQENTDSKQALAEILQLVAGLKNQYQVVFPLHPGTKKRIEEYGLASFLTGLTVIEPVGYFDFVKLTKDSLGVVTDSGGIQEETSHLGIPCATLRDNTERPVTLELGSNKLFPIAEATSSEILQHLKRLDFKPGLIPFWDSGVSKRIFQVLDNWEI</sequence>
<dbReference type="PANTHER" id="PTHR43174:SF1">
    <property type="entry name" value="UDP-N-ACETYLGLUCOSAMINE 2-EPIMERASE"/>
    <property type="match status" value="1"/>
</dbReference>
<dbReference type="InterPro" id="IPR003331">
    <property type="entry name" value="UDP_GlcNAc_Epimerase_2_dom"/>
</dbReference>
<dbReference type="EMBL" id="MHTJ01000003">
    <property type="protein sequence ID" value="OHA58427.1"/>
    <property type="molecule type" value="Genomic_DNA"/>
</dbReference>
<gene>
    <name evidence="3" type="ORF">A2571_01450</name>
</gene>
<reference evidence="3 4" key="1">
    <citation type="journal article" date="2016" name="Nat. Commun.">
        <title>Thousands of microbial genomes shed light on interconnected biogeochemical processes in an aquifer system.</title>
        <authorList>
            <person name="Anantharaman K."/>
            <person name="Brown C.T."/>
            <person name="Hug L.A."/>
            <person name="Sharon I."/>
            <person name="Castelle C.J."/>
            <person name="Probst A.J."/>
            <person name="Thomas B.C."/>
            <person name="Singh A."/>
            <person name="Wilkins M.J."/>
            <person name="Karaoz U."/>
            <person name="Brodie E.L."/>
            <person name="Williams K.H."/>
            <person name="Hubbard S.S."/>
            <person name="Banfield J.F."/>
        </authorList>
    </citation>
    <scope>NUCLEOTIDE SEQUENCE [LARGE SCALE GENOMIC DNA]</scope>
</reference>
<organism evidence="3 4">
    <name type="scientific">Candidatus Vogelbacteria bacterium RIFOXYD1_FULL_44_32</name>
    <dbReference type="NCBI Taxonomy" id="1802438"/>
    <lineage>
        <taxon>Bacteria</taxon>
        <taxon>Candidatus Vogeliibacteriota</taxon>
    </lineage>
</organism>
<accession>A0A1G2QD60</accession>
<dbReference type="NCBIfam" id="TIGR00236">
    <property type="entry name" value="wecB"/>
    <property type="match status" value="1"/>
</dbReference>
<comment type="caution">
    <text evidence="3">The sequence shown here is derived from an EMBL/GenBank/DDBJ whole genome shotgun (WGS) entry which is preliminary data.</text>
</comment>
<evidence type="ECO:0000313" key="4">
    <source>
        <dbReference type="Proteomes" id="UP000177043"/>
    </source>
</evidence>
<dbReference type="CDD" id="cd03786">
    <property type="entry name" value="GTB_UDP-GlcNAc_2-Epimerase"/>
    <property type="match status" value="1"/>
</dbReference>
<evidence type="ECO:0000259" key="2">
    <source>
        <dbReference type="Pfam" id="PF02350"/>
    </source>
</evidence>
<dbReference type="PANTHER" id="PTHR43174">
    <property type="entry name" value="UDP-N-ACETYLGLUCOSAMINE 2-EPIMERASE"/>
    <property type="match status" value="1"/>
</dbReference>
<dbReference type="SUPFAM" id="SSF53756">
    <property type="entry name" value="UDP-Glycosyltransferase/glycogen phosphorylase"/>
    <property type="match status" value="1"/>
</dbReference>
<dbReference type="InterPro" id="IPR029767">
    <property type="entry name" value="WecB-like"/>
</dbReference>
<dbReference type="Gene3D" id="3.40.50.2000">
    <property type="entry name" value="Glycogen Phosphorylase B"/>
    <property type="match status" value="2"/>
</dbReference>
<dbReference type="STRING" id="1802438.A2571_01450"/>
<dbReference type="GO" id="GO:0016853">
    <property type="term" value="F:isomerase activity"/>
    <property type="evidence" value="ECO:0007669"/>
    <property type="project" value="UniProtKB-KW"/>
</dbReference>
<feature type="domain" description="UDP-N-acetylglucosamine 2-epimerase" evidence="2">
    <location>
        <begin position="33"/>
        <end position="366"/>
    </location>
</feature>
<comment type="similarity">
    <text evidence="1">Belongs to the UDP-N-acetylglucosamine 2-epimerase family.</text>
</comment>
<dbReference type="Pfam" id="PF02350">
    <property type="entry name" value="Epimerase_2"/>
    <property type="match status" value="1"/>
</dbReference>
<evidence type="ECO:0000313" key="3">
    <source>
        <dbReference type="EMBL" id="OHA58427.1"/>
    </source>
</evidence>
<keyword evidence="1" id="KW-0413">Isomerase</keyword>
<dbReference type="Proteomes" id="UP000177043">
    <property type="component" value="Unassembled WGS sequence"/>
</dbReference>